<dbReference type="EMBL" id="HQ634174">
    <property type="protein sequence ID" value="AGH26122.1"/>
    <property type="molecule type" value="Genomic_DNA"/>
</dbReference>
<protein>
    <submittedName>
        <fullName evidence="1">Uncharacterized protein</fullName>
    </submittedName>
</protein>
<evidence type="ECO:0000313" key="1">
    <source>
        <dbReference type="EMBL" id="AGH26122.1"/>
    </source>
</evidence>
<evidence type="ECO:0000313" key="2">
    <source>
        <dbReference type="Proteomes" id="UP000012039"/>
    </source>
</evidence>
<dbReference type="Proteomes" id="UP000012039">
    <property type="component" value="Segment"/>
</dbReference>
<gene>
    <name evidence="1" type="ORF">CPMG_00021</name>
</gene>
<dbReference type="Pfam" id="PF13759">
    <property type="entry name" value="2OG-FeII_Oxy_5"/>
    <property type="match status" value="1"/>
</dbReference>
<dbReference type="NCBIfam" id="TIGR02466">
    <property type="entry name" value="TIGR02466 family protein"/>
    <property type="match status" value="1"/>
</dbReference>
<dbReference type="GeneID" id="15010290"/>
<dbReference type="RefSeq" id="YP_007673767.1">
    <property type="nucleotide sequence ID" value="NC_020845.1"/>
</dbReference>
<accession>M4QGX5</accession>
<dbReference type="Gene3D" id="2.60.120.620">
    <property type="entry name" value="q2cbj1_9rhob like domain"/>
    <property type="match status" value="1"/>
</dbReference>
<sequence>MDLFVTRVSDFDIPDIDTIGIPIIEYLLEQEKGDPRGNRYSLRGKGGYHSNDNLAGMDTEWSKALKNLLHAMLTEHAAKEDRAIPPVEMCRIMCWGFILRDGDISSFHNHPSAVYSGVLYLKVPEFREEGEGQLVFVDPRAQTRVGKYYDQNVFKRITPKKGDGYVFPNWLDHFVDPHYSGKERISISFNLVDMGM</sequence>
<keyword evidence="2" id="KW-1185">Reference proteome</keyword>
<name>M4QGX5_9CAUD</name>
<organism evidence="1 2">
    <name type="scientific">Prochlorococcus phage MED4-213</name>
    <dbReference type="NCBI Taxonomy" id="889956"/>
    <lineage>
        <taxon>Viruses</taxon>
        <taxon>Duplodnaviria</taxon>
        <taxon>Heunggongvirae</taxon>
        <taxon>Uroviricota</taxon>
        <taxon>Caudoviricetes</taxon>
        <taxon>Eurybiavirus</taxon>
        <taxon>Eurybiavirus MED4213</taxon>
    </lineage>
</organism>
<proteinExistence type="predicted"/>
<dbReference type="KEGG" id="vg:15010290"/>
<dbReference type="InterPro" id="IPR012668">
    <property type="entry name" value="CHP02466"/>
</dbReference>
<reference evidence="1 2" key="1">
    <citation type="submission" date="2010-11" db="EMBL/GenBank/DDBJ databases">
        <title>The Genome Sequence of Cyanophage MED4-213.</title>
        <authorList>
            <consortium name="The Broad Institute Genome Sequencing Platform"/>
            <person name="Henn M.R."/>
            <person name="Sullivan M.S."/>
            <person name="Osburne M.S."/>
            <person name="Levin J."/>
            <person name="Malboeuf C."/>
            <person name="Casali M."/>
            <person name="Russ C."/>
            <person name="Lennon N."/>
            <person name="Chapman S.B."/>
            <person name="Erlich R."/>
            <person name="Young S.K."/>
            <person name="Yandava C."/>
            <person name="Zeng Q."/>
            <person name="Alvarado L."/>
            <person name="Anderson S."/>
            <person name="Berlin A."/>
            <person name="Chen Z."/>
            <person name="Freedman E."/>
            <person name="Gellesch M."/>
            <person name="Goldberg J."/>
            <person name="Green L."/>
            <person name="Griggs A."/>
            <person name="Gujja S."/>
            <person name="Heilman E.R."/>
            <person name="Heiman D."/>
            <person name="Hollinger A."/>
            <person name="Howarth C."/>
            <person name="Larson L."/>
            <person name="Mehta T."/>
            <person name="Pearson M."/>
            <person name="Roberts A."/>
            <person name="Ryan E."/>
            <person name="Saif S."/>
            <person name="Shea T."/>
            <person name="Shenoy N."/>
            <person name="Sisk P."/>
            <person name="Stolte C."/>
            <person name="Sykes S."/>
            <person name="White J."/>
            <person name="Yu Q."/>
            <person name="Coleman M.L."/>
            <person name="Huang K.H."/>
            <person name="Weigele P.R."/>
            <person name="DeFrancesco A.S."/>
            <person name="Kern S.E."/>
            <person name="Thompson L.R."/>
            <person name="Fu R."/>
            <person name="Hombeck B."/>
            <person name="Chisholm S.W."/>
            <person name="Haas B."/>
            <person name="Nusbaum C."/>
            <person name="Birren B."/>
        </authorList>
    </citation>
    <scope>NUCLEOTIDE SEQUENCE [LARGE SCALE GENOMIC DNA]</scope>
    <source>
        <strain evidence="1">MED4-213</strain>
    </source>
</reference>